<feature type="transmembrane region" description="Helical" evidence="6">
    <location>
        <begin position="276"/>
        <end position="293"/>
    </location>
</feature>
<dbReference type="STRING" id="1335048.AKL17_3249"/>
<dbReference type="Pfam" id="PF02653">
    <property type="entry name" value="BPD_transp_2"/>
    <property type="match status" value="1"/>
</dbReference>
<dbReference type="EMBL" id="CP012661">
    <property type="protein sequence ID" value="AMY70481.1"/>
    <property type="molecule type" value="Genomic_DNA"/>
</dbReference>
<evidence type="ECO:0000256" key="1">
    <source>
        <dbReference type="ARBA" id="ARBA00004651"/>
    </source>
</evidence>
<feature type="transmembrane region" description="Helical" evidence="6">
    <location>
        <begin position="69"/>
        <end position="88"/>
    </location>
</feature>
<gene>
    <name evidence="7" type="ORF">AKL17_3249</name>
</gene>
<keyword evidence="8" id="KW-1185">Reference proteome</keyword>
<dbReference type="AlphaFoldDB" id="A0A159Z5F8"/>
<keyword evidence="4 6" id="KW-1133">Transmembrane helix</keyword>
<dbReference type="Proteomes" id="UP000076128">
    <property type="component" value="Chromosome"/>
</dbReference>
<evidence type="ECO:0000256" key="3">
    <source>
        <dbReference type="ARBA" id="ARBA00022692"/>
    </source>
</evidence>
<dbReference type="RefSeq" id="WP_066815098.1">
    <property type="nucleotide sequence ID" value="NZ_CP012661.1"/>
</dbReference>
<keyword evidence="3 6" id="KW-0812">Transmembrane</keyword>
<protein>
    <submittedName>
        <fullName evidence="7">ABC transporter, permease protein</fullName>
    </submittedName>
</protein>
<sequence length="311" mass="32046">MSPIFNEPFLAALLTGAIISALPLILAGLGEQMSERAGVMNIGLEGMMMAGALAGFAATLAGLGVWGGLLAGALVGAAVSVIMVLFCVRQGMNQIIVGIAITLGATGVTSLMHNAWYSRTYPRLDAAEKIALPGLSQIPVLGPGLFTHHPATWAGLLVALAFALIYRQTFLGLNLAAAGEKPDALDAAGIDVTRTRSLAVLIAGAMAGLGGAYMAVIGSGIFVPHMTGGAGYIAIVLAMLARDRPFWVVGGALLFGLCLSATTALQVGGIEVPTDFIQMLPFLAVMAVLVLFGRNARLPRALGQPYHRGQR</sequence>
<dbReference type="PANTHER" id="PTHR43370">
    <property type="entry name" value="SUGAR ABC TRANSPORTER INTEGRAL MEMBRANE PROTEIN-RELATED"/>
    <property type="match status" value="1"/>
</dbReference>
<organism evidence="7 8">
    <name type="scientific">Frigidibacter mobilis</name>
    <dbReference type="NCBI Taxonomy" id="1335048"/>
    <lineage>
        <taxon>Bacteria</taxon>
        <taxon>Pseudomonadati</taxon>
        <taxon>Pseudomonadota</taxon>
        <taxon>Alphaproteobacteria</taxon>
        <taxon>Rhodobacterales</taxon>
        <taxon>Paracoccaceae</taxon>
        <taxon>Frigidibacter</taxon>
    </lineage>
</organism>
<feature type="transmembrane region" description="Helical" evidence="6">
    <location>
        <begin position="198"/>
        <end position="216"/>
    </location>
</feature>
<feature type="transmembrane region" description="Helical" evidence="6">
    <location>
        <begin position="42"/>
        <end position="63"/>
    </location>
</feature>
<reference evidence="7 8" key="1">
    <citation type="submission" date="2015-09" db="EMBL/GenBank/DDBJ databases">
        <title>Complete genome sequence of Defluviimonas alba cai42t isolated from an oilfield in Xinjiang.</title>
        <authorList>
            <person name="Geng S."/>
            <person name="Pan X."/>
            <person name="Wu X."/>
        </authorList>
    </citation>
    <scope>NUCLEOTIDE SEQUENCE [LARGE SCALE GENOMIC DNA]</scope>
    <source>
        <strain evidence="8">cai42</strain>
    </source>
</reference>
<dbReference type="GO" id="GO:0022857">
    <property type="term" value="F:transmembrane transporter activity"/>
    <property type="evidence" value="ECO:0007669"/>
    <property type="project" value="InterPro"/>
</dbReference>
<name>A0A159Z5F8_9RHOB</name>
<dbReference type="KEGG" id="daa:AKL17_3249"/>
<evidence type="ECO:0000313" key="7">
    <source>
        <dbReference type="EMBL" id="AMY70481.1"/>
    </source>
</evidence>
<feature type="transmembrane region" description="Helical" evidence="6">
    <location>
        <begin position="222"/>
        <end position="240"/>
    </location>
</feature>
<evidence type="ECO:0000313" key="8">
    <source>
        <dbReference type="Proteomes" id="UP000076128"/>
    </source>
</evidence>
<evidence type="ECO:0000256" key="4">
    <source>
        <dbReference type="ARBA" id="ARBA00022989"/>
    </source>
</evidence>
<dbReference type="CDD" id="cd06580">
    <property type="entry name" value="TM_PBP1_transp_TpRbsC_like"/>
    <property type="match status" value="1"/>
</dbReference>
<dbReference type="PANTHER" id="PTHR43370:SF2">
    <property type="entry name" value="ABC TRANSPORTER PERMEASE PROTEIN"/>
    <property type="match status" value="1"/>
</dbReference>
<dbReference type="OrthoDB" id="9792579at2"/>
<feature type="transmembrane region" description="Helical" evidence="6">
    <location>
        <begin position="12"/>
        <end position="30"/>
    </location>
</feature>
<evidence type="ECO:0000256" key="5">
    <source>
        <dbReference type="ARBA" id="ARBA00023136"/>
    </source>
</evidence>
<feature type="transmembrane region" description="Helical" evidence="6">
    <location>
        <begin position="153"/>
        <end position="177"/>
    </location>
</feature>
<keyword evidence="5 6" id="KW-0472">Membrane</keyword>
<dbReference type="GO" id="GO:0005886">
    <property type="term" value="C:plasma membrane"/>
    <property type="evidence" value="ECO:0007669"/>
    <property type="project" value="UniProtKB-SubCell"/>
</dbReference>
<proteinExistence type="predicted"/>
<keyword evidence="2" id="KW-1003">Cell membrane</keyword>
<comment type="subcellular location">
    <subcellularLocation>
        <location evidence="1">Cell membrane</location>
        <topology evidence="1">Multi-pass membrane protein</topology>
    </subcellularLocation>
</comment>
<feature type="transmembrane region" description="Helical" evidence="6">
    <location>
        <begin position="247"/>
        <end position="270"/>
    </location>
</feature>
<dbReference type="InterPro" id="IPR001851">
    <property type="entry name" value="ABC_transp_permease"/>
</dbReference>
<evidence type="ECO:0000256" key="6">
    <source>
        <dbReference type="SAM" id="Phobius"/>
    </source>
</evidence>
<accession>A0A159Z5F8</accession>
<evidence type="ECO:0000256" key="2">
    <source>
        <dbReference type="ARBA" id="ARBA00022475"/>
    </source>
</evidence>
<feature type="transmembrane region" description="Helical" evidence="6">
    <location>
        <begin position="95"/>
        <end position="116"/>
    </location>
</feature>